<gene>
    <name evidence="7" type="ORF">L6773_07515</name>
</gene>
<dbReference type="InterPro" id="IPR007373">
    <property type="entry name" value="Thiamin_PyroPKinase_B1-bd"/>
</dbReference>
<sequence length="204" mass="22318">MKAVIICDGDIPEKAKIERALSDADIFIAADGGVLRARELGFQPDIIIGDLDSYSITGQEKADVIKDEDQETNDLEKALSFALKKSANSAIVFGATGKRLDHTLKNLSVLLQFDSRFDSITFLDDYAELSVIHSPFKESFEIGTIISLFPLSGKVEGISTDGLKYPLNNEALENGVRDGSSNEAVEETVEIKFKKGDLLLLTHH</sequence>
<feature type="domain" description="Thiamin pyrophosphokinase thiamin-binding" evidence="6">
    <location>
        <begin position="133"/>
        <end position="199"/>
    </location>
</feature>
<dbReference type="SUPFAM" id="SSF63862">
    <property type="entry name" value="Thiamin pyrophosphokinase, substrate-binding domain"/>
    <property type="match status" value="1"/>
</dbReference>
<name>A0ABS9KC49_9BACT</name>
<dbReference type="EMBL" id="JAKLWS010000007">
    <property type="protein sequence ID" value="MCG2588405.1"/>
    <property type="molecule type" value="Genomic_DNA"/>
</dbReference>
<dbReference type="Proteomes" id="UP001165366">
    <property type="component" value="Unassembled WGS sequence"/>
</dbReference>
<dbReference type="GO" id="GO:0004788">
    <property type="term" value="F:thiamine diphosphokinase activity"/>
    <property type="evidence" value="ECO:0007669"/>
    <property type="project" value="UniProtKB-EC"/>
</dbReference>
<dbReference type="Gene3D" id="3.40.50.10240">
    <property type="entry name" value="Thiamin pyrophosphokinase, catalytic domain"/>
    <property type="match status" value="1"/>
</dbReference>
<dbReference type="Pfam" id="PF04265">
    <property type="entry name" value="TPK_B1_binding"/>
    <property type="match status" value="1"/>
</dbReference>
<protein>
    <recommendedName>
        <fullName evidence="5">Thiamine diphosphokinase</fullName>
        <ecNumber evidence="5">2.7.6.2</ecNumber>
    </recommendedName>
</protein>
<evidence type="ECO:0000259" key="6">
    <source>
        <dbReference type="SMART" id="SM00983"/>
    </source>
</evidence>
<evidence type="ECO:0000256" key="5">
    <source>
        <dbReference type="NCBIfam" id="TIGR01378"/>
    </source>
</evidence>
<dbReference type="InterPro" id="IPR036371">
    <property type="entry name" value="TPK_B1-bd_sf"/>
</dbReference>
<dbReference type="PANTHER" id="PTHR41299">
    <property type="entry name" value="THIAMINE PYROPHOSPHOKINASE"/>
    <property type="match status" value="1"/>
</dbReference>
<dbReference type="InterPro" id="IPR053149">
    <property type="entry name" value="TPK"/>
</dbReference>
<dbReference type="EC" id="2.7.6.2" evidence="5"/>
<dbReference type="SMART" id="SM00983">
    <property type="entry name" value="TPK_B1_binding"/>
    <property type="match status" value="1"/>
</dbReference>
<evidence type="ECO:0000256" key="1">
    <source>
        <dbReference type="ARBA" id="ARBA00022679"/>
    </source>
</evidence>
<keyword evidence="2" id="KW-0547">Nucleotide-binding</keyword>
<dbReference type="PANTHER" id="PTHR41299:SF1">
    <property type="entry name" value="THIAMINE PYROPHOSPHOKINASE"/>
    <property type="match status" value="1"/>
</dbReference>
<comment type="caution">
    <text evidence="7">The sequence shown here is derived from an EMBL/GenBank/DDBJ whole genome shotgun (WGS) entry which is preliminary data.</text>
</comment>
<reference evidence="7" key="2">
    <citation type="submission" date="2024-05" db="EMBL/GenBank/DDBJ databases">
        <title>Rhodohalobacter halophilus gen. nov., sp. nov., a moderately halophilic member of the family Balneolaceae.</title>
        <authorList>
            <person name="Xia J."/>
        </authorList>
    </citation>
    <scope>NUCLEOTIDE SEQUENCE</scope>
    <source>
        <strain evidence="7">WB101</strain>
    </source>
</reference>
<keyword evidence="4" id="KW-0067">ATP-binding</keyword>
<dbReference type="InterPro" id="IPR007371">
    <property type="entry name" value="TPK_catalytic"/>
</dbReference>
<keyword evidence="8" id="KW-1185">Reference proteome</keyword>
<dbReference type="InterPro" id="IPR006282">
    <property type="entry name" value="Thi_PPkinase"/>
</dbReference>
<evidence type="ECO:0000313" key="8">
    <source>
        <dbReference type="Proteomes" id="UP001165366"/>
    </source>
</evidence>
<dbReference type="SUPFAM" id="SSF63999">
    <property type="entry name" value="Thiamin pyrophosphokinase, catalytic domain"/>
    <property type="match status" value="1"/>
</dbReference>
<evidence type="ECO:0000256" key="3">
    <source>
        <dbReference type="ARBA" id="ARBA00022777"/>
    </source>
</evidence>
<dbReference type="Pfam" id="PF04263">
    <property type="entry name" value="TPK_catalytic"/>
    <property type="match status" value="1"/>
</dbReference>
<accession>A0ABS9KC49</accession>
<evidence type="ECO:0000256" key="2">
    <source>
        <dbReference type="ARBA" id="ARBA00022741"/>
    </source>
</evidence>
<dbReference type="CDD" id="cd07995">
    <property type="entry name" value="TPK"/>
    <property type="match status" value="1"/>
</dbReference>
<keyword evidence="3" id="KW-0418">Kinase</keyword>
<keyword evidence="1 7" id="KW-0808">Transferase</keyword>
<dbReference type="NCBIfam" id="TIGR01378">
    <property type="entry name" value="thi_PPkinase"/>
    <property type="match status" value="1"/>
</dbReference>
<proteinExistence type="predicted"/>
<dbReference type="RefSeq" id="WP_237853247.1">
    <property type="nucleotide sequence ID" value="NZ_JAKLWS010000007.1"/>
</dbReference>
<evidence type="ECO:0000256" key="4">
    <source>
        <dbReference type="ARBA" id="ARBA00022840"/>
    </source>
</evidence>
<dbReference type="InterPro" id="IPR036759">
    <property type="entry name" value="TPK_catalytic_sf"/>
</dbReference>
<reference evidence="7" key="1">
    <citation type="submission" date="2022-01" db="EMBL/GenBank/DDBJ databases">
        <authorList>
            <person name="Wang Y."/>
        </authorList>
    </citation>
    <scope>NUCLEOTIDE SEQUENCE</scope>
    <source>
        <strain evidence="7">WB101</strain>
    </source>
</reference>
<organism evidence="7 8">
    <name type="scientific">Rhodohalobacter sulfatireducens</name>
    <dbReference type="NCBI Taxonomy" id="2911366"/>
    <lineage>
        <taxon>Bacteria</taxon>
        <taxon>Pseudomonadati</taxon>
        <taxon>Balneolota</taxon>
        <taxon>Balneolia</taxon>
        <taxon>Balneolales</taxon>
        <taxon>Balneolaceae</taxon>
        <taxon>Rhodohalobacter</taxon>
    </lineage>
</organism>
<evidence type="ECO:0000313" key="7">
    <source>
        <dbReference type="EMBL" id="MCG2588405.1"/>
    </source>
</evidence>